<keyword evidence="14" id="KW-1185">Reference proteome</keyword>
<keyword evidence="5 9" id="KW-0812">Transmembrane</keyword>
<feature type="region of interest" description="Disordered" evidence="10">
    <location>
        <begin position="695"/>
        <end position="754"/>
    </location>
</feature>
<evidence type="ECO:0000256" key="2">
    <source>
        <dbReference type="ARBA" id="ARBA00004648"/>
    </source>
</evidence>
<dbReference type="Gene3D" id="3.90.550.10">
    <property type="entry name" value="Spore Coat Polysaccharide Biosynthesis Protein SpsA, Chain A"/>
    <property type="match status" value="1"/>
</dbReference>
<comment type="similarity">
    <text evidence="3">Belongs to the glycosyltransferase 47 family.</text>
</comment>
<feature type="domain" description="Glycosyl transferase 64" evidence="12">
    <location>
        <begin position="16"/>
        <end position="229"/>
    </location>
</feature>
<comment type="similarity">
    <text evidence="9">Belongs to the DHHC palmitoyltransferase family.</text>
</comment>
<evidence type="ECO:0000256" key="7">
    <source>
        <dbReference type="ARBA" id="ARBA00023136"/>
    </source>
</evidence>
<organism evidence="13">
    <name type="scientific">Notodromas monacha</name>
    <dbReference type="NCBI Taxonomy" id="399045"/>
    <lineage>
        <taxon>Eukaryota</taxon>
        <taxon>Metazoa</taxon>
        <taxon>Ecdysozoa</taxon>
        <taxon>Arthropoda</taxon>
        <taxon>Crustacea</taxon>
        <taxon>Oligostraca</taxon>
        <taxon>Ostracoda</taxon>
        <taxon>Podocopa</taxon>
        <taxon>Podocopida</taxon>
        <taxon>Cypridocopina</taxon>
        <taxon>Cypridoidea</taxon>
        <taxon>Cyprididae</taxon>
        <taxon>Notodromas</taxon>
    </lineage>
</organism>
<dbReference type="GO" id="GO:0016757">
    <property type="term" value="F:glycosyltransferase activity"/>
    <property type="evidence" value="ECO:0007669"/>
    <property type="project" value="InterPro"/>
</dbReference>
<comment type="subcellular location">
    <subcellularLocation>
        <location evidence="2">Endoplasmic reticulum membrane</location>
        <topology evidence="2">Single-pass type II membrane protein</topology>
    </subcellularLocation>
    <subcellularLocation>
        <location evidence="1">Membrane</location>
        <topology evidence="1">Multi-pass membrane protein</topology>
    </subcellularLocation>
</comment>
<feature type="transmembrane region" description="Helical" evidence="9">
    <location>
        <begin position="332"/>
        <end position="354"/>
    </location>
</feature>
<dbReference type="EMBL" id="OA882188">
    <property type="protein sequence ID" value="CAD7273622.1"/>
    <property type="molecule type" value="Genomic_DNA"/>
</dbReference>
<dbReference type="Proteomes" id="UP000678499">
    <property type="component" value="Unassembled WGS sequence"/>
</dbReference>
<dbReference type="InterPro" id="IPR029044">
    <property type="entry name" value="Nucleotide-diphossugar_trans"/>
</dbReference>
<dbReference type="InterPro" id="IPR015338">
    <property type="entry name" value="GT64_dom"/>
</dbReference>
<evidence type="ECO:0000256" key="5">
    <source>
        <dbReference type="ARBA" id="ARBA00022692"/>
    </source>
</evidence>
<comment type="domain">
    <text evidence="9">The DHHC domain is required for palmitoyltransferase activity.</text>
</comment>
<keyword evidence="9" id="KW-0012">Acyltransferase</keyword>
<name>A0A7R9GA98_9CRUS</name>
<feature type="domain" description="Palmitoyltransferase DHHC" evidence="11">
    <location>
        <begin position="373"/>
        <end position="520"/>
    </location>
</feature>
<dbReference type="Pfam" id="PF09258">
    <property type="entry name" value="Glyco_transf_64"/>
    <property type="match status" value="1"/>
</dbReference>
<dbReference type="AlphaFoldDB" id="A0A7R9GA98"/>
<proteinExistence type="inferred from homology"/>
<keyword evidence="8" id="KW-1015">Disulfide bond</keyword>
<dbReference type="GO" id="GO:0005789">
    <property type="term" value="C:endoplasmic reticulum membrane"/>
    <property type="evidence" value="ECO:0007669"/>
    <property type="project" value="UniProtKB-SubCell"/>
</dbReference>
<gene>
    <name evidence="13" type="ORF">NMOB1V02_LOCUS1499</name>
</gene>
<dbReference type="PROSITE" id="PS50216">
    <property type="entry name" value="DHHC"/>
    <property type="match status" value="1"/>
</dbReference>
<evidence type="ECO:0000256" key="8">
    <source>
        <dbReference type="ARBA" id="ARBA00023157"/>
    </source>
</evidence>
<sequence>MITGKRRLREMPRKKEGVVVVWNDKIDDSNKELRWPDIGVPIEVVVADRNSLNNRFVPYSCIETDAVLSLDDDAYLRHDEIVFAFRVWREARDRIVGFPGRFHAWDSSALDWAYNSNYSCELSMVLTGAAFVHKYYLYQYTYWMPAVIRHKVDELLNCEDIAMNFLVSHLTRKPPIKVTSRWTFRCPGCPVILSEDESHFLERHKCMQFFTKVYGYMPLLYTQFRADSVGEYWLFSEVDKCHEMTQLSNEADDELRPSIWLKTRVLFWSLFHQEQLSWDYAADVAMTPLLRVVDASQDWLGAAFLSMVVILNATVVAAVYHLGLPYWYHRDSLACILLVLLGHWLLVNVAFHLWKAASTKPGYPLPGMPCVSICKKCVAPKPPRAHHCSVCRRCVLKMDHHCPWLNNCIGLMNRRHFFSYMMFVWLGLLYILVFGWNIIWAIASMDCGRQRNHAEIEAGCSLQTPDDVSFAHLSKMSPLTRSILVFLGCCCLGGMVMLSALGFWHAWLISRGETTIEYHMNKAENRRLAAVGRTFKNPYNLGFWQNWGVFLGCHDGWSFLRRVLIPSGHVPLADCNSDDYPYAETGDLSQFHTEFARGEGKMQLCWILLAALVCIAALADGAPAPMKSDVPDEQNGTGRNSKQRIRSMLKEQNDKQDEIKANMASLRKDLKDLRVRLKAASGDAAKESELNAAIKKKKEDYYAMREQKKQAQRARNELKNQLKSSKSSSKDKSKKGKSNKNRGKNKDRKTKGEQ</sequence>
<dbReference type="SUPFAM" id="SSF53448">
    <property type="entry name" value="Nucleotide-diphospho-sugar transferases"/>
    <property type="match status" value="1"/>
</dbReference>
<accession>A0A7R9GA98</accession>
<dbReference type="InterPro" id="IPR004263">
    <property type="entry name" value="Exostosin"/>
</dbReference>
<feature type="compositionally biased region" description="Basic and acidic residues" evidence="10">
    <location>
        <begin position="697"/>
        <end position="720"/>
    </location>
</feature>
<evidence type="ECO:0000313" key="13">
    <source>
        <dbReference type="EMBL" id="CAD7273622.1"/>
    </source>
</evidence>
<feature type="transmembrane region" description="Helical" evidence="9">
    <location>
        <begin position="483"/>
        <end position="507"/>
    </location>
</feature>
<evidence type="ECO:0000256" key="10">
    <source>
        <dbReference type="SAM" id="MobiDB-lite"/>
    </source>
</evidence>
<evidence type="ECO:0000256" key="9">
    <source>
        <dbReference type="RuleBase" id="RU079119"/>
    </source>
</evidence>
<feature type="compositionally biased region" description="Basic residues" evidence="10">
    <location>
        <begin position="732"/>
        <end position="754"/>
    </location>
</feature>
<dbReference type="GO" id="GO:0019706">
    <property type="term" value="F:protein-cysteine S-palmitoyltransferase activity"/>
    <property type="evidence" value="ECO:0007669"/>
    <property type="project" value="UniProtKB-EC"/>
</dbReference>
<dbReference type="GO" id="GO:1901135">
    <property type="term" value="P:carbohydrate derivative metabolic process"/>
    <property type="evidence" value="ECO:0007669"/>
    <property type="project" value="UniProtKB-ARBA"/>
</dbReference>
<evidence type="ECO:0000313" key="14">
    <source>
        <dbReference type="Proteomes" id="UP000678499"/>
    </source>
</evidence>
<dbReference type="PANTHER" id="PTHR48261">
    <property type="entry name" value="ACETYLGLUCOSAMINYLTRANSFERASE"/>
    <property type="match status" value="1"/>
</dbReference>
<feature type="region of interest" description="Disordered" evidence="10">
    <location>
        <begin position="625"/>
        <end position="658"/>
    </location>
</feature>
<evidence type="ECO:0000256" key="1">
    <source>
        <dbReference type="ARBA" id="ARBA00004141"/>
    </source>
</evidence>
<evidence type="ECO:0000259" key="12">
    <source>
        <dbReference type="Pfam" id="PF09258"/>
    </source>
</evidence>
<keyword evidence="4 9" id="KW-0808">Transferase</keyword>
<dbReference type="EMBL" id="CAJPEX010000151">
    <property type="protein sequence ID" value="CAG0913774.1"/>
    <property type="molecule type" value="Genomic_DNA"/>
</dbReference>
<keyword evidence="6 9" id="KW-1133">Transmembrane helix</keyword>
<reference evidence="13" key="1">
    <citation type="submission" date="2020-11" db="EMBL/GenBank/DDBJ databases">
        <authorList>
            <person name="Tran Van P."/>
        </authorList>
    </citation>
    <scope>NUCLEOTIDE SEQUENCE</scope>
</reference>
<dbReference type="OrthoDB" id="331948at2759"/>
<protein>
    <recommendedName>
        <fullName evidence="9">Palmitoyltransferase</fullName>
        <ecNumber evidence="9">2.3.1.225</ecNumber>
    </recommendedName>
</protein>
<keyword evidence="7 9" id="KW-0472">Membrane</keyword>
<dbReference type="Pfam" id="PF01529">
    <property type="entry name" value="DHHC"/>
    <property type="match status" value="1"/>
</dbReference>
<dbReference type="PANTHER" id="PTHR48261:SF4">
    <property type="entry name" value="EXOSTOSIN LIKE GLYCOSYLTRANSFERASE 3"/>
    <property type="match status" value="1"/>
</dbReference>
<evidence type="ECO:0000256" key="3">
    <source>
        <dbReference type="ARBA" id="ARBA00010271"/>
    </source>
</evidence>
<dbReference type="InterPro" id="IPR001594">
    <property type="entry name" value="Palmitoyltrfase_DHHC"/>
</dbReference>
<feature type="transmembrane region" description="Helical" evidence="9">
    <location>
        <begin position="420"/>
        <end position="443"/>
    </location>
</feature>
<evidence type="ECO:0000259" key="11">
    <source>
        <dbReference type="Pfam" id="PF01529"/>
    </source>
</evidence>
<evidence type="ECO:0000256" key="4">
    <source>
        <dbReference type="ARBA" id="ARBA00022679"/>
    </source>
</evidence>
<comment type="catalytic activity">
    <reaction evidence="9">
        <text>L-cysteinyl-[protein] + hexadecanoyl-CoA = S-hexadecanoyl-L-cysteinyl-[protein] + CoA</text>
        <dbReference type="Rhea" id="RHEA:36683"/>
        <dbReference type="Rhea" id="RHEA-COMP:10131"/>
        <dbReference type="Rhea" id="RHEA-COMP:11032"/>
        <dbReference type="ChEBI" id="CHEBI:29950"/>
        <dbReference type="ChEBI" id="CHEBI:57287"/>
        <dbReference type="ChEBI" id="CHEBI:57379"/>
        <dbReference type="ChEBI" id="CHEBI:74151"/>
        <dbReference type="EC" id="2.3.1.225"/>
    </reaction>
</comment>
<feature type="compositionally biased region" description="Basic and acidic residues" evidence="10">
    <location>
        <begin position="648"/>
        <end position="658"/>
    </location>
</feature>
<evidence type="ECO:0000256" key="6">
    <source>
        <dbReference type="ARBA" id="ARBA00022989"/>
    </source>
</evidence>
<feature type="transmembrane region" description="Helical" evidence="9">
    <location>
        <begin position="299"/>
        <end position="320"/>
    </location>
</feature>
<dbReference type="EC" id="2.3.1.225" evidence="9"/>